<dbReference type="PANTHER" id="PTHR43420:SF51">
    <property type="entry name" value="PEPTIDYL-LYSINE N-ACETYLTRANSFERASE YIAC"/>
    <property type="match status" value="1"/>
</dbReference>
<gene>
    <name evidence="4" type="ORF">SAMN05877753_110101</name>
</gene>
<proteinExistence type="predicted"/>
<dbReference type="OrthoDB" id="9799092at2"/>
<evidence type="ECO:0000259" key="3">
    <source>
        <dbReference type="PROSITE" id="PS51186"/>
    </source>
</evidence>
<dbReference type="CDD" id="cd04301">
    <property type="entry name" value="NAT_SF"/>
    <property type="match status" value="1"/>
</dbReference>
<dbReference type="PANTHER" id="PTHR43420">
    <property type="entry name" value="ACETYLTRANSFERASE"/>
    <property type="match status" value="1"/>
</dbReference>
<evidence type="ECO:0000256" key="1">
    <source>
        <dbReference type="ARBA" id="ARBA00022679"/>
    </source>
</evidence>
<dbReference type="EMBL" id="OAOP01000010">
    <property type="protein sequence ID" value="SNX74824.1"/>
    <property type="molecule type" value="Genomic_DNA"/>
</dbReference>
<dbReference type="GO" id="GO:0005840">
    <property type="term" value="C:ribosome"/>
    <property type="evidence" value="ECO:0007669"/>
    <property type="project" value="UniProtKB-KW"/>
</dbReference>
<evidence type="ECO:0000313" key="5">
    <source>
        <dbReference type="Proteomes" id="UP000219546"/>
    </source>
</evidence>
<dbReference type="InterPro" id="IPR050680">
    <property type="entry name" value="YpeA/RimI_acetyltransf"/>
</dbReference>
<sequence>MEIRRLTPFDAEIYREIRLEALKLNAEAYSTRYEDEIERPIKIYQERFRSNYSFTLGAFESEKLIGTVTVIREQHLKLHHRVNIVAMYVKPHVRGLGIGKALMNEAIQRAREWEGVEQIHLTVVSSNESARKLYSALGFQVYGTEKQAMKLGDTYWDEERMVLFL</sequence>
<dbReference type="InterPro" id="IPR000182">
    <property type="entry name" value="GNAT_dom"/>
</dbReference>
<evidence type="ECO:0000256" key="2">
    <source>
        <dbReference type="ARBA" id="ARBA00023315"/>
    </source>
</evidence>
<dbReference type="Gene3D" id="3.40.630.30">
    <property type="match status" value="1"/>
</dbReference>
<dbReference type="PROSITE" id="PS51186">
    <property type="entry name" value="GNAT"/>
    <property type="match status" value="1"/>
</dbReference>
<name>A0A285D4U3_9BACI</name>
<keyword evidence="4" id="KW-0689">Ribosomal protein</keyword>
<dbReference type="SUPFAM" id="SSF55729">
    <property type="entry name" value="Acyl-CoA N-acyltransferases (Nat)"/>
    <property type="match status" value="1"/>
</dbReference>
<reference evidence="4 5" key="1">
    <citation type="submission" date="2017-08" db="EMBL/GenBank/DDBJ databases">
        <authorList>
            <person name="de Groot N.N."/>
        </authorList>
    </citation>
    <scope>NUCLEOTIDE SEQUENCE [LARGE SCALE GENOMIC DNA]</scope>
    <source>
        <strain evidence="4 5">JC228</strain>
    </source>
</reference>
<accession>A0A285D4U3</accession>
<keyword evidence="5" id="KW-1185">Reference proteome</keyword>
<dbReference type="GO" id="GO:0016747">
    <property type="term" value="F:acyltransferase activity, transferring groups other than amino-acyl groups"/>
    <property type="evidence" value="ECO:0007669"/>
    <property type="project" value="InterPro"/>
</dbReference>
<evidence type="ECO:0000313" key="4">
    <source>
        <dbReference type="EMBL" id="SNX74824.1"/>
    </source>
</evidence>
<dbReference type="Proteomes" id="UP000219546">
    <property type="component" value="Unassembled WGS sequence"/>
</dbReference>
<organism evidence="4 5">
    <name type="scientific">Bacillus oleivorans</name>
    <dbReference type="NCBI Taxonomy" id="1448271"/>
    <lineage>
        <taxon>Bacteria</taxon>
        <taxon>Bacillati</taxon>
        <taxon>Bacillota</taxon>
        <taxon>Bacilli</taxon>
        <taxon>Bacillales</taxon>
        <taxon>Bacillaceae</taxon>
        <taxon>Bacillus</taxon>
    </lineage>
</organism>
<keyword evidence="1" id="KW-0808">Transferase</keyword>
<dbReference type="Pfam" id="PF00583">
    <property type="entry name" value="Acetyltransf_1"/>
    <property type="match status" value="1"/>
</dbReference>
<dbReference type="RefSeq" id="WP_097160142.1">
    <property type="nucleotide sequence ID" value="NZ_JBEPMQ010000011.1"/>
</dbReference>
<keyword evidence="4" id="KW-0687">Ribonucleoprotein</keyword>
<dbReference type="InterPro" id="IPR016181">
    <property type="entry name" value="Acyl_CoA_acyltransferase"/>
</dbReference>
<protein>
    <submittedName>
        <fullName evidence="4">Ribosomal protein S18 acetylase RimI-like enzyme</fullName>
    </submittedName>
</protein>
<feature type="domain" description="N-acetyltransferase" evidence="3">
    <location>
        <begin position="1"/>
        <end position="165"/>
    </location>
</feature>
<dbReference type="AlphaFoldDB" id="A0A285D4U3"/>
<keyword evidence="2" id="KW-0012">Acyltransferase</keyword>